<reference evidence="2" key="1">
    <citation type="submission" date="2014-09" db="EMBL/GenBank/DDBJ databases">
        <authorList>
            <person name="Sharma Rahul"/>
            <person name="Thines Marco"/>
        </authorList>
    </citation>
    <scope>NUCLEOTIDE SEQUENCE [LARGE SCALE GENOMIC DNA]</scope>
</reference>
<proteinExistence type="predicted"/>
<protein>
    <submittedName>
        <fullName evidence="1">Uncharacterized protein</fullName>
    </submittedName>
</protein>
<name>A0A0P1A5W5_PLAHL</name>
<evidence type="ECO:0000313" key="1">
    <source>
        <dbReference type="EMBL" id="CEG35609.1"/>
    </source>
</evidence>
<sequence length="60" mass="7086">MRTSRLPRVGVKRSLLQRLKQSNDVEWLNQRESRRAHVLLSQSLISLLLPVEIMRSPVFF</sequence>
<keyword evidence="2" id="KW-1185">Reference proteome</keyword>
<dbReference type="AlphaFoldDB" id="A0A0P1A5W5"/>
<dbReference type="EMBL" id="CCYD01000053">
    <property type="protein sequence ID" value="CEG35609.1"/>
    <property type="molecule type" value="Genomic_DNA"/>
</dbReference>
<accession>A0A0P1A5W5</accession>
<dbReference type="Proteomes" id="UP000054928">
    <property type="component" value="Unassembled WGS sequence"/>
</dbReference>
<dbReference type="RefSeq" id="XP_024571978.1">
    <property type="nucleotide sequence ID" value="XM_024726081.1"/>
</dbReference>
<dbReference type="GeneID" id="36406535"/>
<evidence type="ECO:0000313" key="2">
    <source>
        <dbReference type="Proteomes" id="UP000054928"/>
    </source>
</evidence>
<organism evidence="1 2">
    <name type="scientific">Plasmopara halstedii</name>
    <name type="common">Downy mildew of sunflower</name>
    <dbReference type="NCBI Taxonomy" id="4781"/>
    <lineage>
        <taxon>Eukaryota</taxon>
        <taxon>Sar</taxon>
        <taxon>Stramenopiles</taxon>
        <taxon>Oomycota</taxon>
        <taxon>Peronosporomycetes</taxon>
        <taxon>Peronosporales</taxon>
        <taxon>Peronosporaceae</taxon>
        <taxon>Plasmopara</taxon>
    </lineage>
</organism>